<gene>
    <name evidence="2" type="ORF">WMN62_04980</name>
</gene>
<protein>
    <submittedName>
        <fullName evidence="2">Deoxyribose-phosphate aldolase</fullName>
    </submittedName>
</protein>
<keyword evidence="3" id="KW-1185">Reference proteome</keyword>
<dbReference type="RefSeq" id="WP_222659907.1">
    <property type="nucleotide sequence ID" value="NZ_JBBKAP010000063.1"/>
</dbReference>
<dbReference type="EMBL" id="JBBLYY010000031">
    <property type="protein sequence ID" value="MEK0170818.1"/>
    <property type="molecule type" value="Genomic_DNA"/>
</dbReference>
<sequence length="313" mass="32754">MPEISPADFQRLRDIRAGQPELVRSVLDARHKRSLLADDGKLFIVAADHPARGALAVRNDESAMADRYDLLERLVTALGRPGVDGVLGTPDILEDLALLGALDGKVVVGSMNRGGLRGATFEMDDRYTAYSAQAIKDSGLDFAKLLVRIALEDAGTAPTLEATARAVSEAAALQLPIMLEPFMSAWQDGRVVNDLTADAVITSMAIAAGLGESSAYSWLKIPVVDDMERVMAATTLPTLLLGGDPSSKPLETYAKWADALALPGVRGLVVGRTLLYPPDGDVATAVDVAAGLVHTGSAGATHAATTTLEGSNA</sequence>
<dbReference type="Proteomes" id="UP001370299">
    <property type="component" value="Unassembled WGS sequence"/>
</dbReference>
<name>A0ABU8Y7M0_9MICO</name>
<feature type="domain" description="Cgl0159-like" evidence="1">
    <location>
        <begin position="40"/>
        <end position="290"/>
    </location>
</feature>
<comment type="caution">
    <text evidence="2">The sequence shown here is derived from an EMBL/GenBank/DDBJ whole genome shotgun (WGS) entry which is preliminary data.</text>
</comment>
<dbReference type="Pfam" id="PF22649">
    <property type="entry name" value="Cgl0159"/>
    <property type="match status" value="1"/>
</dbReference>
<proteinExistence type="predicted"/>
<dbReference type="Gene3D" id="3.20.20.70">
    <property type="entry name" value="Aldolase class I"/>
    <property type="match status" value="1"/>
</dbReference>
<organism evidence="2 3">
    <name type="scientific">Curtobacterium citreum</name>
    <dbReference type="NCBI Taxonomy" id="2036"/>
    <lineage>
        <taxon>Bacteria</taxon>
        <taxon>Bacillati</taxon>
        <taxon>Actinomycetota</taxon>
        <taxon>Actinomycetes</taxon>
        <taxon>Micrococcales</taxon>
        <taxon>Microbacteriaceae</taxon>
        <taxon>Curtobacterium</taxon>
    </lineage>
</organism>
<evidence type="ECO:0000313" key="3">
    <source>
        <dbReference type="Proteomes" id="UP001370299"/>
    </source>
</evidence>
<dbReference type="InterPro" id="IPR013785">
    <property type="entry name" value="Aldolase_TIM"/>
</dbReference>
<evidence type="ECO:0000259" key="1">
    <source>
        <dbReference type="Pfam" id="PF22649"/>
    </source>
</evidence>
<accession>A0ABU8Y7M0</accession>
<evidence type="ECO:0000313" key="2">
    <source>
        <dbReference type="EMBL" id="MEK0170818.1"/>
    </source>
</evidence>
<dbReference type="SUPFAM" id="SSF51569">
    <property type="entry name" value="Aldolase"/>
    <property type="match status" value="1"/>
</dbReference>
<dbReference type="InterPro" id="IPR054574">
    <property type="entry name" value="Cgl0159_dom"/>
</dbReference>
<reference evidence="2 3" key="1">
    <citation type="submission" date="2024-03" db="EMBL/GenBank/DDBJ databases">
        <title>Whole genomes of four grape xylem sap localized bacterial endophytes.</title>
        <authorList>
            <person name="Kumar G."/>
            <person name="Savka M.A."/>
        </authorList>
    </citation>
    <scope>NUCLEOTIDE SEQUENCE [LARGE SCALE GENOMIC DNA]</scope>
    <source>
        <strain evidence="2 3">RIT_GXS8</strain>
    </source>
</reference>